<dbReference type="EMBL" id="QLMH01000017">
    <property type="protein sequence ID" value="RAK16607.1"/>
    <property type="molecule type" value="Genomic_DNA"/>
</dbReference>
<evidence type="ECO:0000313" key="4">
    <source>
        <dbReference type="Proteomes" id="UP000248555"/>
    </source>
</evidence>
<evidence type="ECO:0000313" key="3">
    <source>
        <dbReference type="EMBL" id="RAK16607.1"/>
    </source>
</evidence>
<gene>
    <name evidence="3" type="ORF">B0I26_11721</name>
</gene>
<accession>A0A327Y810</accession>
<evidence type="ECO:0000256" key="1">
    <source>
        <dbReference type="SAM" id="MobiDB-lite"/>
    </source>
</evidence>
<dbReference type="PROSITE" id="PS51257">
    <property type="entry name" value="PROKAR_LIPOPROTEIN"/>
    <property type="match status" value="1"/>
</dbReference>
<protein>
    <submittedName>
        <fullName evidence="3">Uncharacterized protein with PCYCGC motif</fullName>
    </submittedName>
</protein>
<dbReference type="InterPro" id="IPR025673">
    <property type="entry name" value="PCYCGC"/>
</dbReference>
<evidence type="ECO:0000256" key="2">
    <source>
        <dbReference type="SAM" id="SignalP"/>
    </source>
</evidence>
<keyword evidence="4" id="KW-1185">Reference proteome</keyword>
<feature type="signal peptide" evidence="2">
    <location>
        <begin position="1"/>
        <end position="26"/>
    </location>
</feature>
<proteinExistence type="predicted"/>
<feature type="compositionally biased region" description="Basic and acidic residues" evidence="1">
    <location>
        <begin position="46"/>
        <end position="55"/>
    </location>
</feature>
<dbReference type="AlphaFoldDB" id="A0A327Y810"/>
<comment type="caution">
    <text evidence="3">The sequence shown here is derived from an EMBL/GenBank/DDBJ whole genome shotgun (WGS) entry which is preliminary data.</text>
</comment>
<feature type="chain" id="PRO_5016271500" evidence="2">
    <location>
        <begin position="27"/>
        <end position="167"/>
    </location>
</feature>
<keyword evidence="2" id="KW-0732">Signal</keyword>
<reference evidence="3 4" key="1">
    <citation type="submission" date="2018-06" db="EMBL/GenBank/DDBJ databases">
        <title>Genomic Encyclopedia of Type Strains, Phase III (KMG-III): the genomes of soil and plant-associated and newly described type strains.</title>
        <authorList>
            <person name="Whitman W."/>
        </authorList>
    </citation>
    <scope>NUCLEOTIDE SEQUENCE [LARGE SCALE GENOMIC DNA]</scope>
    <source>
        <strain evidence="3 4">CGMCC 1.8979</strain>
    </source>
</reference>
<sequence>METMKRSLAIAACLFSVNLLLSACSADENAQKKDEHSAHHMTSSGDIRETTKSSEHLPSFLSKHEEEMAVLYQQAAKHQELLENLPCYCGCGDSAGHMNNYDCFVFENKKDGSVTWDDHATKCGVCLEIAAESIYEFNNGKSVKEIRKMIDEKYKEGYGKPTPTPEV</sequence>
<dbReference type="Pfam" id="PF13798">
    <property type="entry name" value="PCYCGC"/>
    <property type="match status" value="1"/>
</dbReference>
<feature type="region of interest" description="Disordered" evidence="1">
    <location>
        <begin position="32"/>
        <end position="56"/>
    </location>
</feature>
<name>A0A327Y810_9BACL</name>
<dbReference type="Proteomes" id="UP000248555">
    <property type="component" value="Unassembled WGS sequence"/>
</dbReference>
<organism evidence="3 4">
    <name type="scientific">Paranoxybacillus vitaminiphilus</name>
    <dbReference type="NCBI Taxonomy" id="581036"/>
    <lineage>
        <taxon>Bacteria</taxon>
        <taxon>Bacillati</taxon>
        <taxon>Bacillota</taxon>
        <taxon>Bacilli</taxon>
        <taxon>Bacillales</taxon>
        <taxon>Anoxybacillaceae</taxon>
        <taxon>Paranoxybacillus</taxon>
    </lineage>
</organism>